<protein>
    <submittedName>
        <fullName evidence="1">Uncharacterized protein</fullName>
    </submittedName>
</protein>
<gene>
    <name evidence="1" type="ORF">CH330_06115</name>
</gene>
<accession>A0A235BTF0</accession>
<sequence length="170" mass="18093">MKQRILTVLGLAVAVLALYTVAFRARLGGLWVSADARAATGRLPAAVATEATGSKAVGAGSVSVAQGKSESTVEKKAGAAERKNFWDMAAVEPPEIWGSDPFVRDWVMVNELAELNLKAITIGGEKAYALINDQILEEGDQISGKRIVLIEKDKVVLEQGGRTFNLLLGE</sequence>
<proteinExistence type="predicted"/>
<dbReference type="Proteomes" id="UP000215559">
    <property type="component" value="Unassembled WGS sequence"/>
</dbReference>
<dbReference type="EMBL" id="NOZP01000113">
    <property type="protein sequence ID" value="OYD15299.1"/>
    <property type="molecule type" value="Genomic_DNA"/>
</dbReference>
<reference evidence="1 2" key="1">
    <citation type="submission" date="2017-07" db="EMBL/GenBank/DDBJ databases">
        <title>Recovery of genomes from metagenomes via a dereplication, aggregation, and scoring strategy.</title>
        <authorList>
            <person name="Sieber C.M."/>
            <person name="Probst A.J."/>
            <person name="Sharrar A."/>
            <person name="Thomas B.C."/>
            <person name="Hess M."/>
            <person name="Tringe S.G."/>
            <person name="Banfield J.F."/>
        </authorList>
    </citation>
    <scope>NUCLEOTIDE SEQUENCE [LARGE SCALE GENOMIC DNA]</scope>
    <source>
        <strain evidence="1">JGI_Cruoil_03_51_56</strain>
    </source>
</reference>
<name>A0A235BTF0_UNCW3</name>
<evidence type="ECO:0000313" key="1">
    <source>
        <dbReference type="EMBL" id="OYD15299.1"/>
    </source>
</evidence>
<comment type="caution">
    <text evidence="1">The sequence shown here is derived from an EMBL/GenBank/DDBJ whole genome shotgun (WGS) entry which is preliminary data.</text>
</comment>
<organism evidence="1 2">
    <name type="scientific">candidate division WOR-3 bacterium JGI_Cruoil_03_51_56</name>
    <dbReference type="NCBI Taxonomy" id="1973747"/>
    <lineage>
        <taxon>Bacteria</taxon>
        <taxon>Bacteria division WOR-3</taxon>
    </lineage>
</organism>
<evidence type="ECO:0000313" key="2">
    <source>
        <dbReference type="Proteomes" id="UP000215559"/>
    </source>
</evidence>
<dbReference type="AlphaFoldDB" id="A0A235BTF0"/>